<evidence type="ECO:0000256" key="4">
    <source>
        <dbReference type="ARBA" id="ARBA00048679"/>
    </source>
</evidence>
<proteinExistence type="inferred from homology"/>
<accession>A0A8H6Z2L6</accession>
<sequence length="718" mass="79094">MNRTARFPLLLLPRYYAILPSVHYPFSDCLDHSVLRFLLPKLPVVSKIVHLLGIITLWRPDACLHLGSSGKFAYARFLKTSADEEEAGRALDRILHGQNVIGKTAKTIEIDGLRFQDADLQLVGTLERGQFGLIDVVKCHLDGRMYVRKSVERRFALRVREQCSPQFERDILLRARMSNSEWAPHLLCAFQTPTHLSLVMTYGEGGSLWDVLESSPLEGRVAEEDMAWWAPQVISAVHWCHGQGFVHRDVKPHNFVLTPTAHVLLIDFGSAAPLLGPERRVPKRHCLVPCGTCDYISPEILQAHEQALVALEMESSLDDTDKPEREGRGQEGKEEYGYGFEVDWWSTGAMLYEMVYGVAPFFATDIRKTYLRIVEHEKSLRFDSGVHVSAVFQDLLRRLLTHADRRLGRGGIHQIHDHPAFVEVDWTTLANETAPPALHLPQFTYAEPSVVLPQGDEDTSHSQPFAFSALFQSSPMSAASPAAASAHQATPRRASISSLAPQDDAFIGFSWGPPDDAFPDALPVDRSFSPTRQVAGMDMETPRPARLGVPLVTPNPRLFGVAHPTTVTPAPGFHSYPFLTPVRPGTGMGTHPPQTIPRSTIRRTAGTGTGTARRPVSDREAMKQLADCVGMSARKKVLASGRKPRVLPTLTALTAPAIAPLAPPLPGLSQQQPRRVSTRRSLPPVVVPGFGESSQGRLRPRARTYGADCVVVGGGEGH</sequence>
<dbReference type="GO" id="GO:0031032">
    <property type="term" value="P:actomyosin structure organization"/>
    <property type="evidence" value="ECO:0007669"/>
    <property type="project" value="TreeGrafter"/>
</dbReference>
<protein>
    <recommendedName>
        <fullName evidence="6">Protein kinase domain-containing protein</fullName>
    </recommendedName>
</protein>
<feature type="compositionally biased region" description="Low complexity" evidence="5">
    <location>
        <begin position="602"/>
        <end position="614"/>
    </location>
</feature>
<comment type="caution">
    <text evidence="7">The sequence shown here is derived from an EMBL/GenBank/DDBJ whole genome shotgun (WGS) entry which is preliminary data.</text>
</comment>
<dbReference type="PANTHER" id="PTHR22988:SF71">
    <property type="entry name" value="CITRON RHO-INTERACTING KINASE"/>
    <property type="match status" value="1"/>
</dbReference>
<dbReference type="PANTHER" id="PTHR22988">
    <property type="entry name" value="MYOTONIC DYSTROPHY S/T KINASE-RELATED"/>
    <property type="match status" value="1"/>
</dbReference>
<dbReference type="PROSITE" id="PS00108">
    <property type="entry name" value="PROTEIN_KINASE_ST"/>
    <property type="match status" value="1"/>
</dbReference>
<comment type="catalytic activity">
    <reaction evidence="3">
        <text>L-threonyl-[protein] + ATP = O-phospho-L-threonyl-[protein] + ADP + H(+)</text>
        <dbReference type="Rhea" id="RHEA:46608"/>
        <dbReference type="Rhea" id="RHEA-COMP:11060"/>
        <dbReference type="Rhea" id="RHEA-COMP:11605"/>
        <dbReference type="ChEBI" id="CHEBI:15378"/>
        <dbReference type="ChEBI" id="CHEBI:30013"/>
        <dbReference type="ChEBI" id="CHEBI:30616"/>
        <dbReference type="ChEBI" id="CHEBI:61977"/>
        <dbReference type="ChEBI" id="CHEBI:456216"/>
        <dbReference type="EC" id="2.7.11.1"/>
    </reaction>
</comment>
<dbReference type="OrthoDB" id="3359639at2759"/>
<evidence type="ECO:0000259" key="6">
    <source>
        <dbReference type="PROSITE" id="PS50011"/>
    </source>
</evidence>
<feature type="region of interest" description="Disordered" evidence="5">
    <location>
        <begin position="590"/>
        <end position="620"/>
    </location>
</feature>
<dbReference type="GO" id="GO:0005737">
    <property type="term" value="C:cytoplasm"/>
    <property type="evidence" value="ECO:0007669"/>
    <property type="project" value="TreeGrafter"/>
</dbReference>
<dbReference type="GO" id="GO:0005856">
    <property type="term" value="C:cytoskeleton"/>
    <property type="evidence" value="ECO:0007669"/>
    <property type="project" value="TreeGrafter"/>
</dbReference>
<evidence type="ECO:0000313" key="7">
    <source>
        <dbReference type="EMBL" id="KAF7369226.1"/>
    </source>
</evidence>
<evidence type="ECO:0000256" key="3">
    <source>
        <dbReference type="ARBA" id="ARBA00047899"/>
    </source>
</evidence>
<name>A0A8H6Z2L6_9AGAR</name>
<dbReference type="GO" id="GO:0004674">
    <property type="term" value="F:protein serine/threonine kinase activity"/>
    <property type="evidence" value="ECO:0007669"/>
    <property type="project" value="UniProtKB-EC"/>
</dbReference>
<dbReference type="Gene3D" id="3.30.200.20">
    <property type="entry name" value="Phosphorylase Kinase, domain 1"/>
    <property type="match status" value="1"/>
</dbReference>
<dbReference type="InterPro" id="IPR008271">
    <property type="entry name" value="Ser/Thr_kinase_AS"/>
</dbReference>
<dbReference type="SMART" id="SM00220">
    <property type="entry name" value="S_TKc"/>
    <property type="match status" value="1"/>
</dbReference>
<dbReference type="SUPFAM" id="SSF56112">
    <property type="entry name" value="Protein kinase-like (PK-like)"/>
    <property type="match status" value="1"/>
</dbReference>
<evidence type="ECO:0000256" key="1">
    <source>
        <dbReference type="ARBA" id="ARBA00022553"/>
    </source>
</evidence>
<dbReference type="AlphaFoldDB" id="A0A8H6Z2L6"/>
<dbReference type="Proteomes" id="UP000620124">
    <property type="component" value="Unassembled WGS sequence"/>
</dbReference>
<dbReference type="InterPro" id="IPR000719">
    <property type="entry name" value="Prot_kinase_dom"/>
</dbReference>
<reference evidence="7" key="1">
    <citation type="submission" date="2020-05" db="EMBL/GenBank/DDBJ databases">
        <title>Mycena genomes resolve the evolution of fungal bioluminescence.</title>
        <authorList>
            <person name="Tsai I.J."/>
        </authorList>
    </citation>
    <scope>NUCLEOTIDE SEQUENCE</scope>
    <source>
        <strain evidence="7">CCC161011</strain>
    </source>
</reference>
<evidence type="ECO:0000256" key="5">
    <source>
        <dbReference type="SAM" id="MobiDB-lite"/>
    </source>
</evidence>
<feature type="domain" description="Protein kinase" evidence="6">
    <location>
        <begin position="120"/>
        <end position="421"/>
    </location>
</feature>
<keyword evidence="1" id="KW-0597">Phosphoprotein</keyword>
<evidence type="ECO:0000256" key="2">
    <source>
        <dbReference type="ARBA" id="ARBA00038271"/>
    </source>
</evidence>
<dbReference type="InterPro" id="IPR050839">
    <property type="entry name" value="Rho-assoc_Ser/Thr_Kinase"/>
</dbReference>
<gene>
    <name evidence="7" type="ORF">MVEN_00250300</name>
</gene>
<dbReference type="Gene3D" id="1.10.510.10">
    <property type="entry name" value="Transferase(Phosphotransferase) domain 1"/>
    <property type="match status" value="1"/>
</dbReference>
<organism evidence="7 8">
    <name type="scientific">Mycena venus</name>
    <dbReference type="NCBI Taxonomy" id="2733690"/>
    <lineage>
        <taxon>Eukaryota</taxon>
        <taxon>Fungi</taxon>
        <taxon>Dikarya</taxon>
        <taxon>Basidiomycota</taxon>
        <taxon>Agaricomycotina</taxon>
        <taxon>Agaricomycetes</taxon>
        <taxon>Agaricomycetidae</taxon>
        <taxon>Agaricales</taxon>
        <taxon>Marasmiineae</taxon>
        <taxon>Mycenaceae</taxon>
        <taxon>Mycena</taxon>
    </lineage>
</organism>
<feature type="region of interest" description="Disordered" evidence="5">
    <location>
        <begin position="661"/>
        <end position="697"/>
    </location>
</feature>
<dbReference type="PROSITE" id="PS50011">
    <property type="entry name" value="PROTEIN_KINASE_DOM"/>
    <property type="match status" value="1"/>
</dbReference>
<comment type="similarity">
    <text evidence="2">Belongs to the protein kinase superfamily. STE Ser/Thr protein kinase family. COT1 subfamily.</text>
</comment>
<dbReference type="GO" id="GO:0005524">
    <property type="term" value="F:ATP binding"/>
    <property type="evidence" value="ECO:0007669"/>
    <property type="project" value="InterPro"/>
</dbReference>
<dbReference type="EMBL" id="JACAZI010000002">
    <property type="protein sequence ID" value="KAF7369226.1"/>
    <property type="molecule type" value="Genomic_DNA"/>
</dbReference>
<evidence type="ECO:0000313" key="8">
    <source>
        <dbReference type="Proteomes" id="UP000620124"/>
    </source>
</evidence>
<dbReference type="Pfam" id="PF00069">
    <property type="entry name" value="Pkinase"/>
    <property type="match status" value="1"/>
</dbReference>
<comment type="catalytic activity">
    <reaction evidence="4">
        <text>L-seryl-[protein] + ATP = O-phospho-L-seryl-[protein] + ADP + H(+)</text>
        <dbReference type="Rhea" id="RHEA:17989"/>
        <dbReference type="Rhea" id="RHEA-COMP:9863"/>
        <dbReference type="Rhea" id="RHEA-COMP:11604"/>
        <dbReference type="ChEBI" id="CHEBI:15378"/>
        <dbReference type="ChEBI" id="CHEBI:29999"/>
        <dbReference type="ChEBI" id="CHEBI:30616"/>
        <dbReference type="ChEBI" id="CHEBI:83421"/>
        <dbReference type="ChEBI" id="CHEBI:456216"/>
        <dbReference type="EC" id="2.7.11.1"/>
    </reaction>
</comment>
<dbReference type="InterPro" id="IPR011009">
    <property type="entry name" value="Kinase-like_dom_sf"/>
</dbReference>
<keyword evidence="8" id="KW-1185">Reference proteome</keyword>